<dbReference type="AlphaFoldDB" id="A0A146MAK4"/>
<organism evidence="1">
    <name type="scientific">Lygus hesperus</name>
    <name type="common">Western plant bug</name>
    <dbReference type="NCBI Taxonomy" id="30085"/>
    <lineage>
        <taxon>Eukaryota</taxon>
        <taxon>Metazoa</taxon>
        <taxon>Ecdysozoa</taxon>
        <taxon>Arthropoda</taxon>
        <taxon>Hexapoda</taxon>
        <taxon>Insecta</taxon>
        <taxon>Pterygota</taxon>
        <taxon>Neoptera</taxon>
        <taxon>Paraneoptera</taxon>
        <taxon>Hemiptera</taxon>
        <taxon>Heteroptera</taxon>
        <taxon>Panheteroptera</taxon>
        <taxon>Cimicomorpha</taxon>
        <taxon>Miridae</taxon>
        <taxon>Mirini</taxon>
        <taxon>Lygus</taxon>
    </lineage>
</organism>
<accession>A0A146MAK4</accession>
<reference evidence="1" key="1">
    <citation type="journal article" date="2016" name="Gigascience">
        <title>De novo construction of an expanded transcriptome assembly for the western tarnished plant bug, Lygus hesperus.</title>
        <authorList>
            <person name="Tassone E.E."/>
            <person name="Geib S.M."/>
            <person name="Hall B."/>
            <person name="Fabrick J.A."/>
            <person name="Brent C.S."/>
            <person name="Hull J.J."/>
        </authorList>
    </citation>
    <scope>NUCLEOTIDE SEQUENCE</scope>
</reference>
<protein>
    <submittedName>
        <fullName evidence="1">Uncharacterized protein</fullName>
    </submittedName>
</protein>
<proteinExistence type="predicted"/>
<name>A0A146MAK4_LYGHE</name>
<gene>
    <name evidence="1" type="ORF">g.1845</name>
</gene>
<sequence>QQQQQQQFYDSTTNTNRFSITAPSQQLQQLQQYYNLDSNDVPQSGAGDTVQHGATVSAISPLSQLALQTTSFSLPPWLVFFLQSSEDHSVFFQSLIAPHVEDYQTSALLHHRQEIDKRIALLRRTQRLHQSINEQWILQYQRTAEALFSPAFTRARTAALDFTTFLHVLNTGTPVVLVSQLHPFGPILIRKS</sequence>
<evidence type="ECO:0000313" key="1">
    <source>
        <dbReference type="EMBL" id="JAQ16791.1"/>
    </source>
</evidence>
<dbReference type="EMBL" id="GDHC01001838">
    <property type="protein sequence ID" value="JAQ16791.1"/>
    <property type="molecule type" value="Transcribed_RNA"/>
</dbReference>
<feature type="non-terminal residue" evidence="1">
    <location>
        <position position="1"/>
    </location>
</feature>